<organism evidence="1 2">
    <name type="scientific">Xylaria bambusicola</name>
    <dbReference type="NCBI Taxonomy" id="326684"/>
    <lineage>
        <taxon>Eukaryota</taxon>
        <taxon>Fungi</taxon>
        <taxon>Dikarya</taxon>
        <taxon>Ascomycota</taxon>
        <taxon>Pezizomycotina</taxon>
        <taxon>Sordariomycetes</taxon>
        <taxon>Xylariomycetidae</taxon>
        <taxon>Xylariales</taxon>
        <taxon>Xylariaceae</taxon>
        <taxon>Xylaria</taxon>
    </lineage>
</organism>
<evidence type="ECO:0000313" key="2">
    <source>
        <dbReference type="Proteomes" id="UP001305414"/>
    </source>
</evidence>
<protein>
    <submittedName>
        <fullName evidence="1">Uncharacterized protein</fullName>
    </submittedName>
</protein>
<reference evidence="1 2" key="1">
    <citation type="submission" date="2023-10" db="EMBL/GenBank/DDBJ databases">
        <title>Draft genome sequence of Xylaria bambusicola isolate GMP-LS, the root and basal stem rot pathogen of sugarcane in Indonesia.</title>
        <authorList>
            <person name="Selvaraj P."/>
            <person name="Muralishankar V."/>
            <person name="Muruganantham S."/>
            <person name="Sp S."/>
            <person name="Haryani S."/>
            <person name="Lau K.J.X."/>
            <person name="Naqvi N.I."/>
        </authorList>
    </citation>
    <scope>NUCLEOTIDE SEQUENCE [LARGE SCALE GENOMIC DNA]</scope>
    <source>
        <strain evidence="1">GMP-LS</strain>
    </source>
</reference>
<gene>
    <name evidence="1" type="ORF">RRF57_009190</name>
</gene>
<proteinExistence type="predicted"/>
<name>A0AAN7UWG6_9PEZI</name>
<dbReference type="EMBL" id="JAWHQM010000032">
    <property type="protein sequence ID" value="KAK5633476.1"/>
    <property type="molecule type" value="Genomic_DNA"/>
</dbReference>
<accession>A0AAN7UWG6</accession>
<sequence>MRLGSTNPRPKKTKKAHFHLNGLNATQNVNHQRSSRYVKKSNAPVGAIAFRTLVISIQRSIQNSDGRVSGSMRNMSSIRVYMPMCQLPTVPMAEI</sequence>
<dbReference type="Proteomes" id="UP001305414">
    <property type="component" value="Unassembled WGS sequence"/>
</dbReference>
<dbReference type="AlphaFoldDB" id="A0AAN7UWG6"/>
<keyword evidence="2" id="KW-1185">Reference proteome</keyword>
<evidence type="ECO:0000313" key="1">
    <source>
        <dbReference type="EMBL" id="KAK5633476.1"/>
    </source>
</evidence>
<comment type="caution">
    <text evidence="1">The sequence shown here is derived from an EMBL/GenBank/DDBJ whole genome shotgun (WGS) entry which is preliminary data.</text>
</comment>